<accession>A0A9Q1JCV8</accession>
<proteinExistence type="predicted"/>
<evidence type="ECO:0000313" key="2">
    <source>
        <dbReference type="Proteomes" id="UP001152622"/>
    </source>
</evidence>
<dbReference type="AlphaFoldDB" id="A0A9Q1JCV8"/>
<keyword evidence="2" id="KW-1185">Reference proteome</keyword>
<organism evidence="1 2">
    <name type="scientific">Synaphobranchus kaupii</name>
    <name type="common">Kaup's arrowtooth eel</name>
    <dbReference type="NCBI Taxonomy" id="118154"/>
    <lineage>
        <taxon>Eukaryota</taxon>
        <taxon>Metazoa</taxon>
        <taxon>Chordata</taxon>
        <taxon>Craniata</taxon>
        <taxon>Vertebrata</taxon>
        <taxon>Euteleostomi</taxon>
        <taxon>Actinopterygii</taxon>
        <taxon>Neopterygii</taxon>
        <taxon>Teleostei</taxon>
        <taxon>Anguilliformes</taxon>
        <taxon>Synaphobranchidae</taxon>
        <taxon>Synaphobranchus</taxon>
    </lineage>
</organism>
<protein>
    <submittedName>
        <fullName evidence="1">Uncharacterized protein</fullName>
    </submittedName>
</protein>
<dbReference type="EMBL" id="JAINUF010000001">
    <property type="protein sequence ID" value="KAJ8382031.1"/>
    <property type="molecule type" value="Genomic_DNA"/>
</dbReference>
<gene>
    <name evidence="1" type="ORF">SKAU_G00028090</name>
</gene>
<reference evidence="1" key="1">
    <citation type="journal article" date="2023" name="Science">
        <title>Genome structures resolve the early diversification of teleost fishes.</title>
        <authorList>
            <person name="Parey E."/>
            <person name="Louis A."/>
            <person name="Montfort J."/>
            <person name="Bouchez O."/>
            <person name="Roques C."/>
            <person name="Iampietro C."/>
            <person name="Lluch J."/>
            <person name="Castinel A."/>
            <person name="Donnadieu C."/>
            <person name="Desvignes T."/>
            <person name="Floi Bucao C."/>
            <person name="Jouanno E."/>
            <person name="Wen M."/>
            <person name="Mejri S."/>
            <person name="Dirks R."/>
            <person name="Jansen H."/>
            <person name="Henkel C."/>
            <person name="Chen W.J."/>
            <person name="Zahm M."/>
            <person name="Cabau C."/>
            <person name="Klopp C."/>
            <person name="Thompson A.W."/>
            <person name="Robinson-Rechavi M."/>
            <person name="Braasch I."/>
            <person name="Lecointre G."/>
            <person name="Bobe J."/>
            <person name="Postlethwait J.H."/>
            <person name="Berthelot C."/>
            <person name="Roest Crollius H."/>
            <person name="Guiguen Y."/>
        </authorList>
    </citation>
    <scope>NUCLEOTIDE SEQUENCE</scope>
    <source>
        <strain evidence="1">WJC10195</strain>
    </source>
</reference>
<comment type="caution">
    <text evidence="1">The sequence shown here is derived from an EMBL/GenBank/DDBJ whole genome shotgun (WGS) entry which is preliminary data.</text>
</comment>
<sequence>MATAGHFVITTAAARYIREVLCLDREVHTGCSWVSARLPHLYGSQAGRVKTDPRSATEHNESPMSRQIRFLKKRAFQHAVETIGHIHRAAFKCHKAIILQINGVTEETGEGPPCPGVSLFGVSRPDRLSVTHESACWSAAHKCAQPHHAGSLNRKAKTGFCGTSETDRQG</sequence>
<name>A0A9Q1JCV8_SYNKA</name>
<evidence type="ECO:0000313" key="1">
    <source>
        <dbReference type="EMBL" id="KAJ8382031.1"/>
    </source>
</evidence>
<dbReference type="Proteomes" id="UP001152622">
    <property type="component" value="Chromosome 1"/>
</dbReference>